<evidence type="ECO:0000313" key="9">
    <source>
        <dbReference type="EMBL" id="SBT47830.1"/>
    </source>
</evidence>
<evidence type="ECO:0000256" key="4">
    <source>
        <dbReference type="ARBA" id="ARBA00022692"/>
    </source>
</evidence>
<feature type="transmembrane region" description="Helical" evidence="7">
    <location>
        <begin position="74"/>
        <end position="94"/>
    </location>
</feature>
<feature type="transmembrane region" description="Helical" evidence="7">
    <location>
        <begin position="33"/>
        <end position="54"/>
    </location>
</feature>
<dbReference type="PANTHER" id="PTHR30353:SF0">
    <property type="entry name" value="TRANSMEMBRANE PROTEIN"/>
    <property type="match status" value="1"/>
</dbReference>
<evidence type="ECO:0000313" key="10">
    <source>
        <dbReference type="Proteomes" id="UP000198765"/>
    </source>
</evidence>
<dbReference type="InterPro" id="IPR032816">
    <property type="entry name" value="VTT_dom"/>
</dbReference>
<protein>
    <submittedName>
        <fullName evidence="9">Membrane protein DedA, SNARE-associated domain</fullName>
    </submittedName>
</protein>
<proteinExistence type="inferred from homology"/>
<reference evidence="9 10" key="1">
    <citation type="submission" date="2016-06" db="EMBL/GenBank/DDBJ databases">
        <authorList>
            <person name="Kjaerup R.B."/>
            <person name="Dalgaard T.S."/>
            <person name="Juul-Madsen H.R."/>
        </authorList>
    </citation>
    <scope>NUCLEOTIDE SEQUENCE [LARGE SCALE GENOMIC DNA]</scope>
    <source>
        <strain evidence="9 10">DSM 45248</strain>
    </source>
</reference>
<feature type="transmembrane region" description="Helical" evidence="7">
    <location>
        <begin position="193"/>
        <end position="211"/>
    </location>
</feature>
<evidence type="ECO:0000256" key="7">
    <source>
        <dbReference type="RuleBase" id="RU367016"/>
    </source>
</evidence>
<comment type="subcellular location">
    <subcellularLocation>
        <location evidence="1 7">Cell membrane</location>
        <topology evidence="1 7">Multi-pass membrane protein</topology>
    </subcellularLocation>
</comment>
<evidence type="ECO:0000259" key="8">
    <source>
        <dbReference type="Pfam" id="PF09335"/>
    </source>
</evidence>
<dbReference type="PANTHER" id="PTHR30353">
    <property type="entry name" value="INNER MEMBRANE PROTEIN DEDA-RELATED"/>
    <property type="match status" value="1"/>
</dbReference>
<name>A0A1A8ZV81_9ACTN</name>
<accession>A0A1A8ZV81</accession>
<feature type="domain" description="VTT" evidence="8">
    <location>
        <begin position="61"/>
        <end position="177"/>
    </location>
</feature>
<comment type="similarity">
    <text evidence="2 7">Belongs to the DedA family.</text>
</comment>
<evidence type="ECO:0000256" key="1">
    <source>
        <dbReference type="ARBA" id="ARBA00004651"/>
    </source>
</evidence>
<organism evidence="9 10">
    <name type="scientific">Micromonospora narathiwatensis</name>
    <dbReference type="NCBI Taxonomy" id="299146"/>
    <lineage>
        <taxon>Bacteria</taxon>
        <taxon>Bacillati</taxon>
        <taxon>Actinomycetota</taxon>
        <taxon>Actinomycetes</taxon>
        <taxon>Micromonosporales</taxon>
        <taxon>Micromonosporaceae</taxon>
        <taxon>Micromonospora</taxon>
    </lineage>
</organism>
<sequence>MGDPTGCVRGRLLSMVRGMTDLLARIGDLPTSLLMGMLGLVMLADAVPLLGVLVPGDAAVLAAVAGGRPATGPATVAAVMAGCLTGWSLSFLAGRHWGERLRRSRVGGWIGESRWAAAEAILQRGGGRMVLVAPFLPVFNALLPLAAGGLRMPYRRFVSCAALGAALWAGLYVLLGTTARALTGLLPGAPNPAWLTMAVGLLLAGPVLLGARRRLRAVTGAGAP</sequence>
<dbReference type="GO" id="GO:0005886">
    <property type="term" value="C:plasma membrane"/>
    <property type="evidence" value="ECO:0007669"/>
    <property type="project" value="UniProtKB-SubCell"/>
</dbReference>
<dbReference type="PATRIC" id="fig|299146.4.peg.3119"/>
<dbReference type="Proteomes" id="UP000198765">
    <property type="component" value="Chromosome I"/>
</dbReference>
<keyword evidence="3 7" id="KW-1003">Cell membrane</keyword>
<feature type="transmembrane region" description="Helical" evidence="7">
    <location>
        <begin position="157"/>
        <end position="181"/>
    </location>
</feature>
<dbReference type="Pfam" id="PF09335">
    <property type="entry name" value="VTT_dom"/>
    <property type="match status" value="1"/>
</dbReference>
<evidence type="ECO:0000256" key="6">
    <source>
        <dbReference type="ARBA" id="ARBA00023136"/>
    </source>
</evidence>
<dbReference type="EMBL" id="LT594324">
    <property type="protein sequence ID" value="SBT47830.1"/>
    <property type="molecule type" value="Genomic_DNA"/>
</dbReference>
<dbReference type="AlphaFoldDB" id="A0A1A8ZV81"/>
<keyword evidence="10" id="KW-1185">Reference proteome</keyword>
<evidence type="ECO:0000256" key="3">
    <source>
        <dbReference type="ARBA" id="ARBA00022475"/>
    </source>
</evidence>
<keyword evidence="5 7" id="KW-1133">Transmembrane helix</keyword>
<gene>
    <name evidence="9" type="ORF">GA0070621_3002</name>
</gene>
<dbReference type="InterPro" id="IPR032818">
    <property type="entry name" value="DedA-like"/>
</dbReference>
<evidence type="ECO:0000256" key="5">
    <source>
        <dbReference type="ARBA" id="ARBA00022989"/>
    </source>
</evidence>
<keyword evidence="6 7" id="KW-0472">Membrane</keyword>
<keyword evidence="4 7" id="KW-0812">Transmembrane</keyword>
<evidence type="ECO:0000256" key="2">
    <source>
        <dbReference type="ARBA" id="ARBA00010792"/>
    </source>
</evidence>